<evidence type="ECO:0000259" key="1">
    <source>
        <dbReference type="Pfam" id="PF14267"/>
    </source>
</evidence>
<protein>
    <submittedName>
        <fullName evidence="2">Methionine sulfoxide reductase</fullName>
    </submittedName>
</protein>
<organism evidence="2 3">
    <name type="scientific">Lawsonella clevelandensis</name>
    <dbReference type="NCBI Taxonomy" id="1528099"/>
    <lineage>
        <taxon>Bacteria</taxon>
        <taxon>Bacillati</taxon>
        <taxon>Actinomycetota</taxon>
        <taxon>Actinomycetes</taxon>
        <taxon>Mycobacteriales</taxon>
        <taxon>Lawsonellaceae</taxon>
        <taxon>Lawsonella</taxon>
    </lineage>
</organism>
<sequence>MLRPKTVMLYLIDGIPQGRIKASLSNWTGVCYLLPRTDLIKSKDRSDLQQSGVYLLFGADDDGNQRVYIGQARKRKNNKGVLGRIMEHRDEEKTDYWTQAVAIVTSNNALGPTEISYLEHRFTGMAKSAGRYVVTNGNDPSMGAPTEEKQAELDEFIDYAHIVIGALGFKVFESVNETTFDGIQQKRSDEIKEQELTFTRARLVARGKRVSDGFVVLAGSQIRPEDQFTASVPPYVCRLRAHYADRVNENFVLTRDTHFSSPSTAASFVSGTSVNGRVQWKTEEGKSLKQIEDEEAAGIE</sequence>
<evidence type="ECO:0000313" key="2">
    <source>
        <dbReference type="EMBL" id="PZP89772.1"/>
    </source>
</evidence>
<dbReference type="EMBL" id="QFOZ01000001">
    <property type="protein sequence ID" value="PZP89772.1"/>
    <property type="molecule type" value="Genomic_DNA"/>
</dbReference>
<reference evidence="2 3" key="1">
    <citation type="submission" date="2017-08" db="EMBL/GenBank/DDBJ databases">
        <title>Infants hospitalized years apart are colonized by the same room-sourced microbial strains.</title>
        <authorList>
            <person name="Brooks B."/>
            <person name="Olm M.R."/>
            <person name="Firek B.A."/>
            <person name="Baker R."/>
            <person name="Thomas B.C."/>
            <person name="Morowitz M.J."/>
            <person name="Banfield J.F."/>
        </authorList>
    </citation>
    <scope>NUCLEOTIDE SEQUENCE [LARGE SCALE GENOMIC DNA]</scope>
    <source>
        <strain evidence="2">S2_006_000_R1_57</strain>
    </source>
</reference>
<dbReference type="CDD" id="cd10447">
    <property type="entry name" value="GIY-YIG_unchar_2"/>
    <property type="match status" value="1"/>
</dbReference>
<proteinExistence type="predicted"/>
<dbReference type="Pfam" id="PF14267">
    <property type="entry name" value="DUF4357"/>
    <property type="match status" value="1"/>
</dbReference>
<feature type="domain" description="DUF4357" evidence="1">
    <location>
        <begin position="246"/>
        <end position="288"/>
    </location>
</feature>
<evidence type="ECO:0000313" key="3">
    <source>
        <dbReference type="Proteomes" id="UP000248606"/>
    </source>
</evidence>
<gene>
    <name evidence="2" type="ORF">DI579_00995</name>
</gene>
<dbReference type="RefSeq" id="WP_290595444.1">
    <property type="nucleotide sequence ID" value="NZ_CAKZIO010000003.1"/>
</dbReference>
<name>A0A2W5KB90_9ACTN</name>
<dbReference type="Proteomes" id="UP000248606">
    <property type="component" value="Unassembled WGS sequence"/>
</dbReference>
<comment type="caution">
    <text evidence="2">The sequence shown here is derived from an EMBL/GenBank/DDBJ whole genome shotgun (WGS) entry which is preliminary data.</text>
</comment>
<dbReference type="InterPro" id="IPR025579">
    <property type="entry name" value="DUF4357"/>
</dbReference>
<accession>A0A2W5KB90</accession>
<dbReference type="AlphaFoldDB" id="A0A2W5KB90"/>